<comment type="caution">
    <text evidence="2">The sequence shown here is derived from an EMBL/GenBank/DDBJ whole genome shotgun (WGS) entry which is preliminary data.</text>
</comment>
<dbReference type="SUPFAM" id="SSF69255">
    <property type="entry name" value="gp5 N-terminal domain-like"/>
    <property type="match status" value="1"/>
</dbReference>
<reference evidence="2 3" key="1">
    <citation type="submission" date="2021-03" db="EMBL/GenBank/DDBJ databases">
        <title>Sequencing the genomes of 1000 actinobacteria strains.</title>
        <authorList>
            <person name="Klenk H.-P."/>
        </authorList>
    </citation>
    <scope>NUCLEOTIDE SEQUENCE [LARGE SCALE GENOMIC DNA]</scope>
    <source>
        <strain evidence="2 3">DSM 15454</strain>
    </source>
</reference>
<protein>
    <submittedName>
        <fullName evidence="2">Uncharacterized protein involved in type VI secretion and phage assembly</fullName>
    </submittedName>
</protein>
<gene>
    <name evidence="2" type="ORF">JOF46_003076</name>
</gene>
<sequence>MSEDLSPALVLGAVVETQAETDGLKVRVQRLDHPAGVETDWMRVSSPMAGDGHGFCFVPEVGDLAVVAFAGRRPIVLGFIYGGGDATASTDPLQRIIASRDGNAVVLIDGEKSGVTLRDKHGNEIRMDAEGISIKTGKDLRLEAAGTTTIKGATVELNP</sequence>
<keyword evidence="3" id="KW-1185">Reference proteome</keyword>
<dbReference type="RefSeq" id="WP_209908460.1">
    <property type="nucleotide sequence ID" value="NZ_BAAAMI010000008.1"/>
</dbReference>
<dbReference type="InterPro" id="IPR006531">
    <property type="entry name" value="Gp5/Vgr_OB"/>
</dbReference>
<dbReference type="Gene3D" id="2.40.50.230">
    <property type="entry name" value="Gp5 N-terminal domain"/>
    <property type="match status" value="1"/>
</dbReference>
<dbReference type="InterPro" id="IPR037026">
    <property type="entry name" value="Vgr_OB-fold_dom_sf"/>
</dbReference>
<name>A0ABS4WG27_9MICC</name>
<dbReference type="Proteomes" id="UP000766570">
    <property type="component" value="Unassembled WGS sequence"/>
</dbReference>
<proteinExistence type="predicted"/>
<dbReference type="EMBL" id="JAGIOE010000001">
    <property type="protein sequence ID" value="MBP2375164.1"/>
    <property type="molecule type" value="Genomic_DNA"/>
</dbReference>
<feature type="domain" description="Gp5/Type VI secretion system Vgr protein OB-fold" evidence="1">
    <location>
        <begin position="11"/>
        <end position="81"/>
    </location>
</feature>
<evidence type="ECO:0000313" key="3">
    <source>
        <dbReference type="Proteomes" id="UP000766570"/>
    </source>
</evidence>
<evidence type="ECO:0000313" key="2">
    <source>
        <dbReference type="EMBL" id="MBP2375164.1"/>
    </source>
</evidence>
<dbReference type="Pfam" id="PF04717">
    <property type="entry name" value="Phage_base_V"/>
    <property type="match status" value="1"/>
</dbReference>
<organism evidence="2 3">
    <name type="scientific">Paeniglutamicibacter psychrophenolicus</name>
    <dbReference type="NCBI Taxonomy" id="257454"/>
    <lineage>
        <taxon>Bacteria</taxon>
        <taxon>Bacillati</taxon>
        <taxon>Actinomycetota</taxon>
        <taxon>Actinomycetes</taxon>
        <taxon>Micrococcales</taxon>
        <taxon>Micrococcaceae</taxon>
        <taxon>Paeniglutamicibacter</taxon>
    </lineage>
</organism>
<evidence type="ECO:0000259" key="1">
    <source>
        <dbReference type="Pfam" id="PF04717"/>
    </source>
</evidence>
<accession>A0ABS4WG27</accession>